<dbReference type="RefSeq" id="WP_377789209.1">
    <property type="nucleotide sequence ID" value="NZ_JBHLYQ010000054.1"/>
</dbReference>
<accession>A0ABV6C2G3</accession>
<reference evidence="3 4" key="1">
    <citation type="submission" date="2024-09" db="EMBL/GenBank/DDBJ databases">
        <authorList>
            <person name="Sun Q."/>
            <person name="Mori K."/>
        </authorList>
    </citation>
    <scope>NUCLEOTIDE SEQUENCE [LARGE SCALE GENOMIC DNA]</scope>
    <source>
        <strain evidence="3 4">JCM 15389</strain>
    </source>
</reference>
<name>A0ABV6C2G3_9ACTN</name>
<evidence type="ECO:0000256" key="1">
    <source>
        <dbReference type="SAM" id="MobiDB-lite"/>
    </source>
</evidence>
<feature type="transmembrane region" description="Helical" evidence="2">
    <location>
        <begin position="43"/>
        <end position="61"/>
    </location>
</feature>
<keyword evidence="2" id="KW-0472">Membrane</keyword>
<keyword evidence="4" id="KW-1185">Reference proteome</keyword>
<sequence>MGQGKAARTVQGPGGVPGCWTNRARGQRTGGRGERGGWLARRWLVGLLLLLGSLAGALGWAGPAGAAAGGPGPISFSFGPYALPGTAPRPDFSFSLEPGMAVGDALFLQNRSPFPQTFKLYATDVYNQPRGGAFAYRAPGAVQDGPASWIDLVVRGSVVRPGGSVVVPPNTAWRIPFTVMAPSGTAPGTYAAGIVALDVTTIGSPASKNFVQVHEGIGARVFMTVLGHLTHAVAVGRVWVTPKGGGLWPLGASRRAEVHVQVANTGNSVIDELTLRTSLDPVVGSREELRTLHLATLLPGATVVLSVPATLRPIEGPTTVSAQITTNSGLRASGGGSTWSVPWGLGLLVLVLLAALVLLRRRRRHGRRRARPAPSRERQHHAPVAP</sequence>
<comment type="caution">
    <text evidence="3">The sequence shown here is derived from an EMBL/GenBank/DDBJ whole genome shotgun (WGS) entry which is preliminary data.</text>
</comment>
<evidence type="ECO:0000313" key="3">
    <source>
        <dbReference type="EMBL" id="MFC0081885.1"/>
    </source>
</evidence>
<keyword evidence="2" id="KW-1133">Transmembrane helix</keyword>
<gene>
    <name evidence="3" type="ORF">ACFFRE_06960</name>
</gene>
<feature type="region of interest" description="Disordered" evidence="1">
    <location>
        <begin position="365"/>
        <end position="386"/>
    </location>
</feature>
<protein>
    <recommendedName>
        <fullName evidence="5">DUF916 domain-containing protein</fullName>
    </recommendedName>
</protein>
<organism evidence="3 4">
    <name type="scientific">Aciditerrimonas ferrireducens</name>
    <dbReference type="NCBI Taxonomy" id="667306"/>
    <lineage>
        <taxon>Bacteria</taxon>
        <taxon>Bacillati</taxon>
        <taxon>Actinomycetota</taxon>
        <taxon>Acidimicrobiia</taxon>
        <taxon>Acidimicrobiales</taxon>
        <taxon>Acidimicrobiaceae</taxon>
        <taxon>Aciditerrimonas</taxon>
    </lineage>
</organism>
<feature type="transmembrane region" description="Helical" evidence="2">
    <location>
        <begin position="339"/>
        <end position="359"/>
    </location>
</feature>
<dbReference type="EMBL" id="JBHLYQ010000054">
    <property type="protein sequence ID" value="MFC0081885.1"/>
    <property type="molecule type" value="Genomic_DNA"/>
</dbReference>
<evidence type="ECO:0008006" key="5">
    <source>
        <dbReference type="Google" id="ProtNLM"/>
    </source>
</evidence>
<proteinExistence type="predicted"/>
<evidence type="ECO:0000256" key="2">
    <source>
        <dbReference type="SAM" id="Phobius"/>
    </source>
</evidence>
<feature type="region of interest" description="Disordered" evidence="1">
    <location>
        <begin position="1"/>
        <end position="32"/>
    </location>
</feature>
<evidence type="ECO:0000313" key="4">
    <source>
        <dbReference type="Proteomes" id="UP001589788"/>
    </source>
</evidence>
<dbReference type="Proteomes" id="UP001589788">
    <property type="component" value="Unassembled WGS sequence"/>
</dbReference>
<keyword evidence="2" id="KW-0812">Transmembrane</keyword>